<keyword evidence="6" id="KW-1185">Reference proteome</keyword>
<dbReference type="GO" id="GO:0009055">
    <property type="term" value="F:electron transfer activity"/>
    <property type="evidence" value="ECO:0007669"/>
    <property type="project" value="InterPro"/>
</dbReference>
<dbReference type="EMBL" id="FOKW01000022">
    <property type="protein sequence ID" value="SFC75805.1"/>
    <property type="molecule type" value="Genomic_DNA"/>
</dbReference>
<dbReference type="InterPro" id="IPR000923">
    <property type="entry name" value="BlueCu_1"/>
</dbReference>
<evidence type="ECO:0000256" key="2">
    <source>
        <dbReference type="ARBA" id="ARBA00023008"/>
    </source>
</evidence>
<dbReference type="Pfam" id="PF00127">
    <property type="entry name" value="Copper-bind"/>
    <property type="match status" value="1"/>
</dbReference>
<feature type="domain" description="Blue (type 1) copper" evidence="4">
    <location>
        <begin position="93"/>
        <end position="178"/>
    </location>
</feature>
<reference evidence="6" key="1">
    <citation type="submission" date="2016-10" db="EMBL/GenBank/DDBJ databases">
        <authorList>
            <person name="Varghese N."/>
            <person name="Submissions S."/>
        </authorList>
    </citation>
    <scope>NUCLEOTIDE SEQUENCE [LARGE SCALE GENOMIC DNA]</scope>
    <source>
        <strain evidence="6">DSM 13078</strain>
    </source>
</reference>
<dbReference type="InterPro" id="IPR008972">
    <property type="entry name" value="Cupredoxin"/>
</dbReference>
<protein>
    <submittedName>
        <fullName evidence="5">Copper binding protein, plastocyanin/azurin family</fullName>
    </submittedName>
</protein>
<sequence>MTRHTDAHSTDSDEPTTERSGYGRRPLLKALGIGTALSASGVVTAHDDGTDADIDPRYGDARPSADRIPADVPDHEVELGIADPIPDQHGPLFHFDPTGLAIEAGDVVQFTLRTPDHTITAYHPGHGFQQRVPDGVPPFSSPVVSAGGAWLYEFQQEGLYDLYCAPHHILGMTMRIVVGDLDDGDVPEYEDTFEGSEEPPLLPPFSKAMLEHELESFSEQGDNVRPEWVWLTPQEVLETEVLDPAHIQETGAVAFDAVLSEIDRMEDGHEHG</sequence>
<dbReference type="AlphaFoldDB" id="A0A1I1LS41"/>
<feature type="compositionally biased region" description="Basic and acidic residues" evidence="3">
    <location>
        <begin position="1"/>
        <end position="11"/>
    </location>
</feature>
<evidence type="ECO:0000256" key="3">
    <source>
        <dbReference type="SAM" id="MobiDB-lite"/>
    </source>
</evidence>
<dbReference type="OrthoDB" id="186995at2157"/>
<feature type="region of interest" description="Disordered" evidence="3">
    <location>
        <begin position="44"/>
        <end position="64"/>
    </location>
</feature>
<gene>
    <name evidence="5" type="ORF">SAMN05444422_1222</name>
</gene>
<accession>A0A1I1LS41</accession>
<dbReference type="GO" id="GO:0005507">
    <property type="term" value="F:copper ion binding"/>
    <property type="evidence" value="ECO:0007669"/>
    <property type="project" value="InterPro"/>
</dbReference>
<evidence type="ECO:0000256" key="1">
    <source>
        <dbReference type="ARBA" id="ARBA00022723"/>
    </source>
</evidence>
<evidence type="ECO:0000313" key="6">
    <source>
        <dbReference type="Proteomes" id="UP000199161"/>
    </source>
</evidence>
<dbReference type="RefSeq" id="WP_089790138.1">
    <property type="nucleotide sequence ID" value="NZ_FOKW01000022.1"/>
</dbReference>
<name>A0A1I1LS41_NATHA</name>
<dbReference type="Proteomes" id="UP000199161">
    <property type="component" value="Unassembled WGS sequence"/>
</dbReference>
<feature type="compositionally biased region" description="Basic and acidic residues" evidence="3">
    <location>
        <begin position="45"/>
        <end position="64"/>
    </location>
</feature>
<dbReference type="SUPFAM" id="SSF49503">
    <property type="entry name" value="Cupredoxins"/>
    <property type="match status" value="1"/>
</dbReference>
<keyword evidence="2" id="KW-0186">Copper</keyword>
<evidence type="ECO:0000259" key="4">
    <source>
        <dbReference type="Pfam" id="PF00127"/>
    </source>
</evidence>
<evidence type="ECO:0000313" key="5">
    <source>
        <dbReference type="EMBL" id="SFC75805.1"/>
    </source>
</evidence>
<organism evidence="5 6">
    <name type="scientific">Natronobacterium haloterrestre</name>
    <name type="common">Halobiforma haloterrestris</name>
    <dbReference type="NCBI Taxonomy" id="148448"/>
    <lineage>
        <taxon>Archaea</taxon>
        <taxon>Methanobacteriati</taxon>
        <taxon>Methanobacteriota</taxon>
        <taxon>Stenosarchaea group</taxon>
        <taxon>Halobacteria</taxon>
        <taxon>Halobacteriales</taxon>
        <taxon>Natrialbaceae</taxon>
        <taxon>Natronobacterium</taxon>
    </lineage>
</organism>
<proteinExistence type="predicted"/>
<feature type="region of interest" description="Disordered" evidence="3">
    <location>
        <begin position="1"/>
        <end position="25"/>
    </location>
</feature>
<keyword evidence="1" id="KW-0479">Metal-binding</keyword>
<dbReference type="Gene3D" id="2.60.40.420">
    <property type="entry name" value="Cupredoxins - blue copper proteins"/>
    <property type="match status" value="1"/>
</dbReference>